<feature type="transmembrane region" description="Helical" evidence="6">
    <location>
        <begin position="304"/>
        <end position="326"/>
    </location>
</feature>
<feature type="domain" description="ABC-2 type transporter transmembrane" evidence="7">
    <location>
        <begin position="21"/>
        <end position="407"/>
    </location>
</feature>
<dbReference type="PANTHER" id="PTHR30294">
    <property type="entry name" value="MEMBRANE COMPONENT OF ABC TRANSPORTER YHHJ-RELATED"/>
    <property type="match status" value="1"/>
</dbReference>
<dbReference type="PANTHER" id="PTHR30294:SF29">
    <property type="entry name" value="MULTIDRUG ABC TRANSPORTER PERMEASE YBHS-RELATED"/>
    <property type="match status" value="1"/>
</dbReference>
<gene>
    <name evidence="8" type="ORF">TTHT_0071</name>
</gene>
<reference evidence="8 9" key="1">
    <citation type="journal article" date="2012" name="Extremophiles">
        <title>Thermotomaculum hydrothermale gen. nov., sp. nov., a novel heterotrophic thermophile within the phylum Acidobacteria from a deep-sea hydrothermal vent chimney in the Southern Okinawa Trough.</title>
        <authorList>
            <person name="Izumi H."/>
            <person name="Nunoura T."/>
            <person name="Miyazaki M."/>
            <person name="Mino S."/>
            <person name="Toki T."/>
            <person name="Takai K."/>
            <person name="Sako Y."/>
            <person name="Sawabe T."/>
            <person name="Nakagawa S."/>
        </authorList>
    </citation>
    <scope>NUCLEOTIDE SEQUENCE [LARGE SCALE GENOMIC DNA]</scope>
    <source>
        <strain evidence="8 9">AC55</strain>
    </source>
</reference>
<sequence>MRGFFRFLFYDYKSKWGNLITIVIFIALPIVMSLLMTVVFGRGNKEASFEPPKIALVNKDDGFLSKGFVKFLTNDEMKKEFNFVLTDYEKGYKGMKDQDYSAILIIPEKFTDDFLEEKSPEVILIKNPSQGIYPEMVETMLSLMTEGTNYLLTYYYPQFKEASEIYKSIKNQTILPKLIFLDFGKLKDLGKDFFKKSKNLIDVVKNQSFEVKFEKRVKEKKSKRFIDSLFPGYALFFLLFFANIVAVSIVKERGMGISKRVLLTDFSVNKYLLAKVVSGVFFLFSLSIVFVLSGYFIFHIKTDMFFLLFFIIFLSCFSLFSVFFLTSSLAKNEASASNLGMVVLFLMGFTGGGMIPLNLIPQFLISFSKFLPFYRLNMLFADLFNKSSFNLDNALYSLFFSLVAYSLGFIFFRKKLISGEL</sequence>
<evidence type="ECO:0000313" key="8">
    <source>
        <dbReference type="EMBL" id="BBB31720.1"/>
    </source>
</evidence>
<dbReference type="Proteomes" id="UP000595564">
    <property type="component" value="Chromosome"/>
</dbReference>
<evidence type="ECO:0000259" key="7">
    <source>
        <dbReference type="Pfam" id="PF12698"/>
    </source>
</evidence>
<keyword evidence="4 6" id="KW-1133">Transmembrane helix</keyword>
<keyword evidence="9" id="KW-1185">Reference proteome</keyword>
<evidence type="ECO:0000313" key="9">
    <source>
        <dbReference type="Proteomes" id="UP000595564"/>
    </source>
</evidence>
<keyword evidence="2" id="KW-1003">Cell membrane</keyword>
<dbReference type="GO" id="GO:0005886">
    <property type="term" value="C:plasma membrane"/>
    <property type="evidence" value="ECO:0007669"/>
    <property type="project" value="UniProtKB-SubCell"/>
</dbReference>
<dbReference type="GO" id="GO:0140359">
    <property type="term" value="F:ABC-type transporter activity"/>
    <property type="evidence" value="ECO:0007669"/>
    <property type="project" value="InterPro"/>
</dbReference>
<feature type="transmembrane region" description="Helical" evidence="6">
    <location>
        <begin position="271"/>
        <end position="298"/>
    </location>
</feature>
<dbReference type="InterPro" id="IPR013525">
    <property type="entry name" value="ABC2_TM"/>
</dbReference>
<comment type="subcellular location">
    <subcellularLocation>
        <location evidence="1">Cell membrane</location>
        <topology evidence="1">Multi-pass membrane protein</topology>
    </subcellularLocation>
</comment>
<evidence type="ECO:0000256" key="5">
    <source>
        <dbReference type="ARBA" id="ARBA00023136"/>
    </source>
</evidence>
<keyword evidence="3 6" id="KW-0812">Transmembrane</keyword>
<evidence type="ECO:0000256" key="3">
    <source>
        <dbReference type="ARBA" id="ARBA00022692"/>
    </source>
</evidence>
<feature type="transmembrane region" description="Helical" evidence="6">
    <location>
        <begin position="230"/>
        <end position="250"/>
    </location>
</feature>
<feature type="transmembrane region" description="Helical" evidence="6">
    <location>
        <begin position="20"/>
        <end position="41"/>
    </location>
</feature>
<dbReference type="Gene3D" id="3.40.1710.10">
    <property type="entry name" value="abc type-2 transporter like domain"/>
    <property type="match status" value="1"/>
</dbReference>
<dbReference type="EMBL" id="AP017470">
    <property type="protein sequence ID" value="BBB31720.1"/>
    <property type="molecule type" value="Genomic_DNA"/>
</dbReference>
<feature type="transmembrane region" description="Helical" evidence="6">
    <location>
        <begin position="394"/>
        <end position="412"/>
    </location>
</feature>
<evidence type="ECO:0000256" key="1">
    <source>
        <dbReference type="ARBA" id="ARBA00004651"/>
    </source>
</evidence>
<evidence type="ECO:0000256" key="4">
    <source>
        <dbReference type="ARBA" id="ARBA00022989"/>
    </source>
</evidence>
<name>A0A7R6SXM9_9BACT</name>
<feature type="transmembrane region" description="Helical" evidence="6">
    <location>
        <begin position="338"/>
        <end position="360"/>
    </location>
</feature>
<keyword evidence="5 6" id="KW-0472">Membrane</keyword>
<evidence type="ECO:0000256" key="6">
    <source>
        <dbReference type="SAM" id="Phobius"/>
    </source>
</evidence>
<dbReference type="InterPro" id="IPR051449">
    <property type="entry name" value="ABC-2_transporter_component"/>
</dbReference>
<organism evidence="8 9">
    <name type="scientific">Thermotomaculum hydrothermale</name>
    <dbReference type="NCBI Taxonomy" id="981385"/>
    <lineage>
        <taxon>Bacteria</taxon>
        <taxon>Pseudomonadati</taxon>
        <taxon>Acidobacteriota</taxon>
        <taxon>Holophagae</taxon>
        <taxon>Thermotomaculales</taxon>
        <taxon>Thermotomaculaceae</taxon>
        <taxon>Thermotomaculum</taxon>
    </lineage>
</organism>
<proteinExistence type="predicted"/>
<protein>
    <submittedName>
        <fullName evidence="8">Antibiotic transport system permease protein</fullName>
    </submittedName>
</protein>
<evidence type="ECO:0000256" key="2">
    <source>
        <dbReference type="ARBA" id="ARBA00022475"/>
    </source>
</evidence>
<dbReference type="Pfam" id="PF12698">
    <property type="entry name" value="ABC2_membrane_3"/>
    <property type="match status" value="1"/>
</dbReference>
<dbReference type="KEGG" id="thyd:TTHT_0071"/>
<dbReference type="AlphaFoldDB" id="A0A7R6SXM9"/>
<accession>A0A7R6SXM9</accession>
<dbReference type="RefSeq" id="WP_201328052.1">
    <property type="nucleotide sequence ID" value="NZ_AP017470.1"/>
</dbReference>